<dbReference type="InterPro" id="IPR009739">
    <property type="entry name" value="LprI-like_N"/>
</dbReference>
<feature type="domain" description="Lysozyme inhibitor LprI-like N-terminal" evidence="1">
    <location>
        <begin position="27"/>
        <end position="115"/>
    </location>
</feature>
<sequence length="126" mass="13933">MILSLVLALTAGPIAVQDRSDAYFSCQSQSKGAGLQACLDNALANEDRFLNAAYRAARQGLDRAETLQLRDRQRAWIRARDAACDSRAADQSDPALARAARTDCLLTWTAERNLWLENTYLTGSRK</sequence>
<evidence type="ECO:0000313" key="2">
    <source>
        <dbReference type="EMBL" id="TFW15156.1"/>
    </source>
</evidence>
<protein>
    <submittedName>
        <fullName evidence="2">DUF1311 domain-containing protein</fullName>
    </submittedName>
</protein>
<dbReference type="EMBL" id="SPVH01000001">
    <property type="protein sequence ID" value="TFW15156.1"/>
    <property type="molecule type" value="Genomic_DNA"/>
</dbReference>
<dbReference type="OrthoDB" id="7340239at2"/>
<dbReference type="Proteomes" id="UP000298216">
    <property type="component" value="Unassembled WGS sequence"/>
</dbReference>
<reference evidence="2 3" key="1">
    <citation type="submission" date="2019-03" db="EMBL/GenBank/DDBJ databases">
        <title>Draft genome of Brevundimonas sp. a heavy metal resistant soil bacteria.</title>
        <authorList>
            <person name="Soto J."/>
        </authorList>
    </citation>
    <scope>NUCLEOTIDE SEQUENCE [LARGE SCALE GENOMIC DNA]</scope>
    <source>
        <strain evidence="2 3">B-10</strain>
    </source>
</reference>
<evidence type="ECO:0000259" key="1">
    <source>
        <dbReference type="Pfam" id="PF07007"/>
    </source>
</evidence>
<comment type="caution">
    <text evidence="2">The sequence shown here is derived from an EMBL/GenBank/DDBJ whole genome shotgun (WGS) entry which is preliminary data.</text>
</comment>
<accession>A0A4Y9S546</accession>
<name>A0A4Y9S546_9CAUL</name>
<keyword evidence="3" id="KW-1185">Reference proteome</keyword>
<organism evidence="2 3">
    <name type="scientific">Brevundimonas intermedia</name>
    <dbReference type="NCBI Taxonomy" id="74315"/>
    <lineage>
        <taxon>Bacteria</taxon>
        <taxon>Pseudomonadati</taxon>
        <taxon>Pseudomonadota</taxon>
        <taxon>Alphaproteobacteria</taxon>
        <taxon>Caulobacterales</taxon>
        <taxon>Caulobacteraceae</taxon>
        <taxon>Brevundimonas</taxon>
    </lineage>
</organism>
<proteinExistence type="predicted"/>
<gene>
    <name evidence="2" type="ORF">EGY25_00765</name>
</gene>
<dbReference type="Pfam" id="PF07007">
    <property type="entry name" value="LprI"/>
    <property type="match status" value="1"/>
</dbReference>
<dbReference type="AlphaFoldDB" id="A0A4Y9S546"/>
<dbReference type="RefSeq" id="WP_135193153.1">
    <property type="nucleotide sequence ID" value="NZ_SPVH01000001.1"/>
</dbReference>
<evidence type="ECO:0000313" key="3">
    <source>
        <dbReference type="Proteomes" id="UP000298216"/>
    </source>
</evidence>
<dbReference type="Gene3D" id="1.20.1270.180">
    <property type="match status" value="1"/>
</dbReference>